<feature type="domain" description="NodB homology" evidence="2">
    <location>
        <begin position="56"/>
        <end position="186"/>
    </location>
</feature>
<proteinExistence type="predicted"/>
<evidence type="ECO:0000259" key="2">
    <source>
        <dbReference type="Pfam" id="PF01522"/>
    </source>
</evidence>
<dbReference type="GO" id="GO:0016810">
    <property type="term" value="F:hydrolase activity, acting on carbon-nitrogen (but not peptide) bonds"/>
    <property type="evidence" value="ECO:0007669"/>
    <property type="project" value="InterPro"/>
</dbReference>
<dbReference type="AlphaFoldDB" id="A0A9N9R9T1"/>
<feature type="signal peptide" evidence="1">
    <location>
        <begin position="1"/>
        <end position="18"/>
    </location>
</feature>
<accession>A0A9N9R9T1</accession>
<dbReference type="EMBL" id="OU893335">
    <property type="protein sequence ID" value="CAG9792397.1"/>
    <property type="molecule type" value="Genomic_DNA"/>
</dbReference>
<dbReference type="Proteomes" id="UP001153714">
    <property type="component" value="Chromosome 4"/>
</dbReference>
<dbReference type="InterPro" id="IPR011330">
    <property type="entry name" value="Glyco_hydro/deAcase_b/a-brl"/>
</dbReference>
<dbReference type="OrthoDB" id="504708at2759"/>
<keyword evidence="1" id="KW-0732">Signal</keyword>
<reference evidence="3" key="2">
    <citation type="submission" date="2022-10" db="EMBL/GenBank/DDBJ databases">
        <authorList>
            <consortium name="ENA_rothamsted_submissions"/>
            <consortium name="culmorum"/>
            <person name="King R."/>
        </authorList>
    </citation>
    <scope>NUCLEOTIDE SEQUENCE</scope>
</reference>
<dbReference type="InterPro" id="IPR052740">
    <property type="entry name" value="CE4"/>
</dbReference>
<gene>
    <name evidence="3" type="ORF">DIATSA_LOCUS9932</name>
</gene>
<feature type="chain" id="PRO_5040254638" description="NodB homology domain-containing protein" evidence="1">
    <location>
        <begin position="19"/>
        <end position="384"/>
    </location>
</feature>
<dbReference type="Pfam" id="PF01522">
    <property type="entry name" value="Polysacc_deac_1"/>
    <property type="match status" value="1"/>
</dbReference>
<evidence type="ECO:0000313" key="3">
    <source>
        <dbReference type="EMBL" id="CAG9792397.1"/>
    </source>
</evidence>
<dbReference type="InterPro" id="IPR002509">
    <property type="entry name" value="NODB_dom"/>
</dbReference>
<sequence length="384" mass="43267">MKLTWLLFSLLLVAIAAAQNEEELPLAELCDVESCQLPNCRCSSTGIPGGLRPRDTPQFVLVTFDDAINILNIETYRSTLYGRSNSNGCPAGATFYVSHQYTNYQLVNELYSNGFEIGLHSITHRTPQSFWAEADYETLKGEFADQRQMMSHFGKIPLERIQGMRMPFLQLAGNASFQVLKSSGMTFDASWPTITFTEPGLWPYTLDYASNQDCQLPPCPSASLEGVWVLPMVAWKDLNNNPCAMVDACFAPPALDDEDGWFQFISTNFERHYFNNRAPFGFYIHEWFVRTYPAVNNAFIKFLDTINNMPDVFMVNSADVINWVKNPVPVDQYKNQACPQNPPSPCLPTNCGPLSATHTQEQFWMASCNTCPNVYPWFGNPLGA</sequence>
<dbReference type="SUPFAM" id="SSF88713">
    <property type="entry name" value="Glycoside hydrolase/deacetylase"/>
    <property type="match status" value="1"/>
</dbReference>
<protein>
    <recommendedName>
        <fullName evidence="2">NodB homology domain-containing protein</fullName>
    </recommendedName>
</protein>
<evidence type="ECO:0000313" key="4">
    <source>
        <dbReference type="Proteomes" id="UP001153714"/>
    </source>
</evidence>
<dbReference type="PANTHER" id="PTHR45985">
    <property type="match status" value="1"/>
</dbReference>
<name>A0A9N9R9T1_9NEOP</name>
<dbReference type="CDD" id="cd10975">
    <property type="entry name" value="CE4_CDA_like_2"/>
    <property type="match status" value="1"/>
</dbReference>
<evidence type="ECO:0000256" key="1">
    <source>
        <dbReference type="SAM" id="SignalP"/>
    </source>
</evidence>
<dbReference type="GO" id="GO:0005975">
    <property type="term" value="P:carbohydrate metabolic process"/>
    <property type="evidence" value="ECO:0007669"/>
    <property type="project" value="InterPro"/>
</dbReference>
<dbReference type="PANTHER" id="PTHR45985:SF8">
    <property type="entry name" value="CHITIN DEACETYLASE-LIKE 9, ISOFORM A"/>
    <property type="match status" value="1"/>
</dbReference>
<keyword evidence="4" id="KW-1185">Reference proteome</keyword>
<organism evidence="3 4">
    <name type="scientific">Diatraea saccharalis</name>
    <name type="common">sugarcane borer</name>
    <dbReference type="NCBI Taxonomy" id="40085"/>
    <lineage>
        <taxon>Eukaryota</taxon>
        <taxon>Metazoa</taxon>
        <taxon>Ecdysozoa</taxon>
        <taxon>Arthropoda</taxon>
        <taxon>Hexapoda</taxon>
        <taxon>Insecta</taxon>
        <taxon>Pterygota</taxon>
        <taxon>Neoptera</taxon>
        <taxon>Endopterygota</taxon>
        <taxon>Lepidoptera</taxon>
        <taxon>Glossata</taxon>
        <taxon>Ditrysia</taxon>
        <taxon>Pyraloidea</taxon>
        <taxon>Crambidae</taxon>
        <taxon>Crambinae</taxon>
        <taxon>Diatraea</taxon>
    </lineage>
</organism>
<dbReference type="Gene3D" id="3.20.20.370">
    <property type="entry name" value="Glycoside hydrolase/deacetylase"/>
    <property type="match status" value="1"/>
</dbReference>
<reference evidence="3" key="1">
    <citation type="submission" date="2021-12" db="EMBL/GenBank/DDBJ databases">
        <authorList>
            <person name="King R."/>
        </authorList>
    </citation>
    <scope>NUCLEOTIDE SEQUENCE</scope>
</reference>